<evidence type="ECO:0000256" key="1">
    <source>
        <dbReference type="ARBA" id="ARBA00022598"/>
    </source>
</evidence>
<dbReference type="GO" id="GO:0005829">
    <property type="term" value="C:cytosol"/>
    <property type="evidence" value="ECO:0007669"/>
    <property type="project" value="TreeGrafter"/>
</dbReference>
<organism evidence="5">
    <name type="scientific">marine sediment metagenome</name>
    <dbReference type="NCBI Taxonomy" id="412755"/>
    <lineage>
        <taxon>unclassified sequences</taxon>
        <taxon>metagenomes</taxon>
        <taxon>ecological metagenomes</taxon>
    </lineage>
</organism>
<dbReference type="PROSITE" id="PS50862">
    <property type="entry name" value="AA_TRNA_LIGASE_II"/>
    <property type="match status" value="1"/>
</dbReference>
<dbReference type="InterPro" id="IPR006195">
    <property type="entry name" value="aa-tRNA-synth_II"/>
</dbReference>
<keyword evidence="1" id="KW-0436">Ligase</keyword>
<dbReference type="GO" id="GO:0004824">
    <property type="term" value="F:lysine-tRNA ligase activity"/>
    <property type="evidence" value="ECO:0007669"/>
    <property type="project" value="TreeGrafter"/>
</dbReference>
<reference evidence="5" key="1">
    <citation type="journal article" date="2014" name="Front. Microbiol.">
        <title>High frequency of phylogenetically diverse reductive dehalogenase-homologous genes in deep subseafloor sedimentary metagenomes.</title>
        <authorList>
            <person name="Kawai M."/>
            <person name="Futagami T."/>
            <person name="Toyoda A."/>
            <person name="Takaki Y."/>
            <person name="Nishi S."/>
            <person name="Hori S."/>
            <person name="Arai W."/>
            <person name="Tsubouchi T."/>
            <person name="Morono Y."/>
            <person name="Uchiyama I."/>
            <person name="Ito T."/>
            <person name="Fujiyama A."/>
            <person name="Inagaki F."/>
            <person name="Takami H."/>
        </authorList>
    </citation>
    <scope>NUCLEOTIDE SEQUENCE</scope>
    <source>
        <strain evidence="5">Expedition CK06-06</strain>
    </source>
</reference>
<evidence type="ECO:0000256" key="2">
    <source>
        <dbReference type="ARBA" id="ARBA00022741"/>
    </source>
</evidence>
<dbReference type="PANTHER" id="PTHR42918:SF15">
    <property type="entry name" value="LYSINE--TRNA LIGASE, CHLOROPLASTIC_MITOCHONDRIAL"/>
    <property type="match status" value="1"/>
</dbReference>
<comment type="caution">
    <text evidence="5">The sequence shown here is derived from an EMBL/GenBank/DDBJ whole genome shotgun (WGS) entry which is preliminary data.</text>
</comment>
<evidence type="ECO:0000256" key="3">
    <source>
        <dbReference type="ARBA" id="ARBA00022840"/>
    </source>
</evidence>
<feature type="domain" description="Aminoacyl-transfer RNA synthetases class-II family profile" evidence="4">
    <location>
        <begin position="57"/>
        <end position="187"/>
    </location>
</feature>
<evidence type="ECO:0000313" key="5">
    <source>
        <dbReference type="EMBL" id="GAF74735.1"/>
    </source>
</evidence>
<dbReference type="InterPro" id="IPR045864">
    <property type="entry name" value="aa-tRNA-synth_II/BPL/LPL"/>
</dbReference>
<accession>X0TF92</accession>
<gene>
    <name evidence="5" type="ORF">S01H1_00723</name>
</gene>
<dbReference type="AlphaFoldDB" id="X0TF92"/>
<dbReference type="GO" id="GO:0006430">
    <property type="term" value="P:lysyl-tRNA aminoacylation"/>
    <property type="evidence" value="ECO:0007669"/>
    <property type="project" value="TreeGrafter"/>
</dbReference>
<keyword evidence="2" id="KW-0547">Nucleotide-binding</keyword>
<dbReference type="GO" id="GO:0000049">
    <property type="term" value="F:tRNA binding"/>
    <property type="evidence" value="ECO:0007669"/>
    <property type="project" value="TreeGrafter"/>
</dbReference>
<dbReference type="InterPro" id="IPR004364">
    <property type="entry name" value="Aa-tRNA-synt_II"/>
</dbReference>
<sequence length="192" mass="21969">FGKDAIDFAPPWQRITLQNAIKEGCNIDFLEHADDHSLRNAIRKQGLDVDESPSWAKLVDKLISTFVEPNLIQPTFVMDYPVELSPLAKRKPDSERLVERFEAFAGGMEIANAFTELNDPIEQRERFREQERLRALWGDEEAERVDEDFLVALDYGMPPTGGLGLGIDRLVMLLTNQQSIREVILFPQLRSK</sequence>
<feature type="non-terminal residue" evidence="5">
    <location>
        <position position="1"/>
    </location>
</feature>
<evidence type="ECO:0000259" key="4">
    <source>
        <dbReference type="PROSITE" id="PS50862"/>
    </source>
</evidence>
<dbReference type="GO" id="GO:0005524">
    <property type="term" value="F:ATP binding"/>
    <property type="evidence" value="ECO:0007669"/>
    <property type="project" value="InterPro"/>
</dbReference>
<dbReference type="EMBL" id="BARS01000272">
    <property type="protein sequence ID" value="GAF74735.1"/>
    <property type="molecule type" value="Genomic_DNA"/>
</dbReference>
<proteinExistence type="predicted"/>
<dbReference type="SUPFAM" id="SSF55681">
    <property type="entry name" value="Class II aaRS and biotin synthetases"/>
    <property type="match status" value="1"/>
</dbReference>
<protein>
    <recommendedName>
        <fullName evidence="4">Aminoacyl-transfer RNA synthetases class-II family profile domain-containing protein</fullName>
    </recommendedName>
</protein>
<keyword evidence="3" id="KW-0067">ATP-binding</keyword>
<name>X0TF92_9ZZZZ</name>
<dbReference type="PANTHER" id="PTHR42918">
    <property type="entry name" value="LYSYL-TRNA SYNTHETASE"/>
    <property type="match status" value="1"/>
</dbReference>
<dbReference type="Pfam" id="PF00152">
    <property type="entry name" value="tRNA-synt_2"/>
    <property type="match status" value="1"/>
</dbReference>
<dbReference type="Gene3D" id="3.30.930.10">
    <property type="entry name" value="Bira Bifunctional Protein, Domain 2"/>
    <property type="match status" value="1"/>
</dbReference>